<sequence length="86" mass="9618">MEITEDLLKRRSKHFDIACIQRLNLAGCDIRTVALLEGCTSLVELNLAKNHVRCLAYLQLTMPYVVAAVVAWDSDAANTQMSRLLV</sequence>
<dbReference type="Gene3D" id="3.80.10.10">
    <property type="entry name" value="Ribonuclease Inhibitor"/>
    <property type="match status" value="1"/>
</dbReference>
<evidence type="ECO:0000313" key="2">
    <source>
        <dbReference type="Proteomes" id="UP000284702"/>
    </source>
</evidence>
<comment type="caution">
    <text evidence="1">The sequence shown here is derived from an EMBL/GenBank/DDBJ whole genome shotgun (WGS) entry which is preliminary data.</text>
</comment>
<keyword evidence="2" id="KW-1185">Reference proteome</keyword>
<dbReference type="Proteomes" id="UP000284702">
    <property type="component" value="Unassembled WGS sequence"/>
</dbReference>
<accession>A0A3R7XKL8</accession>
<reference evidence="1" key="1">
    <citation type="submission" date="2018-07" db="EMBL/GenBank/DDBJ databases">
        <title>Annotation of Aphanomyces astaci genome assembly.</title>
        <authorList>
            <person name="Studholme D.J."/>
        </authorList>
    </citation>
    <scope>NUCLEOTIDE SEQUENCE [LARGE SCALE GENOMIC DNA]</scope>
    <source>
        <strain evidence="1">Pc</strain>
    </source>
</reference>
<protein>
    <submittedName>
        <fullName evidence="1">Uncharacterized protein</fullName>
    </submittedName>
</protein>
<evidence type="ECO:0000313" key="1">
    <source>
        <dbReference type="EMBL" id="RQM16937.1"/>
    </source>
</evidence>
<name>A0A3R7XKL8_APHAT</name>
<proteinExistence type="predicted"/>
<organism evidence="1 2">
    <name type="scientific">Aphanomyces astaci</name>
    <name type="common">Crayfish plague agent</name>
    <dbReference type="NCBI Taxonomy" id="112090"/>
    <lineage>
        <taxon>Eukaryota</taxon>
        <taxon>Sar</taxon>
        <taxon>Stramenopiles</taxon>
        <taxon>Oomycota</taxon>
        <taxon>Saprolegniomycetes</taxon>
        <taxon>Saprolegniales</taxon>
        <taxon>Verrucalvaceae</taxon>
        <taxon>Aphanomyces</taxon>
    </lineage>
</organism>
<gene>
    <name evidence="1" type="ORF">B5M09_007276</name>
</gene>
<dbReference type="AlphaFoldDB" id="A0A3R7XKL8"/>
<dbReference type="EMBL" id="MZMZ02005301">
    <property type="protein sequence ID" value="RQM16937.1"/>
    <property type="molecule type" value="Genomic_DNA"/>
</dbReference>
<dbReference type="InterPro" id="IPR032675">
    <property type="entry name" value="LRR_dom_sf"/>
</dbReference>
<dbReference type="VEuPathDB" id="FungiDB:H257_04179"/>